<comment type="caution">
    <text evidence="1">The sequence shown here is derived from an EMBL/GenBank/DDBJ whole genome shotgun (WGS) entry which is preliminary data.</text>
</comment>
<dbReference type="EMBL" id="JFZA02000045">
    <property type="protein sequence ID" value="KFG88999.1"/>
    <property type="molecule type" value="Genomic_DNA"/>
</dbReference>
<dbReference type="AlphaFoldDB" id="A0A086P6I1"/>
<protein>
    <submittedName>
        <fullName evidence="1">MaoC family dehydratase</fullName>
    </submittedName>
</protein>
<organism evidence="1 2">
    <name type="scientific">Sphingobium herbicidovorans (strain ATCC 700291 / DSM 11019 / CCUG 56400 / KCTC 2939 / LMG 18315 / NBRC 16415 / MH)</name>
    <name type="common">Sphingomonas herbicidovorans</name>
    <dbReference type="NCBI Taxonomy" id="1219045"/>
    <lineage>
        <taxon>Bacteria</taxon>
        <taxon>Pseudomonadati</taxon>
        <taxon>Pseudomonadota</taxon>
        <taxon>Alphaproteobacteria</taxon>
        <taxon>Sphingomonadales</taxon>
        <taxon>Sphingomonadaceae</taxon>
        <taxon>Sphingobium</taxon>
    </lineage>
</organism>
<name>A0A086P6I1_SPHHM</name>
<reference evidence="1" key="1">
    <citation type="submission" date="2014-08" db="EMBL/GenBank/DDBJ databases">
        <title>Draft genome sequences of Sphingobium herbicidovorans.</title>
        <authorList>
            <person name="Gan H.M."/>
            <person name="Gan H.Y."/>
            <person name="Savka M.A."/>
        </authorList>
    </citation>
    <scope>NUCLEOTIDE SEQUENCE [LARGE SCALE GENOMIC DNA]</scope>
    <source>
        <strain evidence="1">NBRC 16415</strain>
    </source>
</reference>
<dbReference type="Proteomes" id="UP000024284">
    <property type="component" value="Unassembled WGS sequence"/>
</dbReference>
<dbReference type="SUPFAM" id="SSF54637">
    <property type="entry name" value="Thioesterase/thiol ester dehydrase-isomerase"/>
    <property type="match status" value="1"/>
</dbReference>
<sequence length="52" mass="5686">MSGRFFDAWQVGDLVDHPIRRTVTETDNASVTPGAVHKTTFCMPALNTAHSV</sequence>
<evidence type="ECO:0000313" key="1">
    <source>
        <dbReference type="EMBL" id="KFG88999.1"/>
    </source>
</evidence>
<dbReference type="STRING" id="76947.GCA_002080435_03182"/>
<evidence type="ECO:0000313" key="2">
    <source>
        <dbReference type="Proteomes" id="UP000024284"/>
    </source>
</evidence>
<accession>A0A086P6I1</accession>
<gene>
    <name evidence="1" type="ORF">BV98_003399</name>
</gene>
<dbReference type="InterPro" id="IPR029069">
    <property type="entry name" value="HotDog_dom_sf"/>
</dbReference>
<proteinExistence type="predicted"/>
<keyword evidence="2" id="KW-1185">Reference proteome</keyword>